<dbReference type="Proteomes" id="UP000178744">
    <property type="component" value="Unassembled WGS sequence"/>
</dbReference>
<evidence type="ECO:0000259" key="3">
    <source>
        <dbReference type="SMART" id="SM00420"/>
    </source>
</evidence>
<accession>A0A1G1Z6Q3</accession>
<gene>
    <name evidence="4" type="ORF">A3B23_00205</name>
</gene>
<name>A0A1G1Z6Q3_9BACT</name>
<sequence length="256" mass="28881">MNNLSYKAHDIVFAVFRVATLIRNAGLRRELEDAAIGFLSKFDEQALHLGLPTVFDKLERFILIAKSVKEMKDINADVLIREIGYLQKAMQEKIKAPAAGPDIDLGKEFPVGNLNIERFNDLKIETLKPSYAKAMEGRDLRAKDDLLMEELPLSANNESSTNIRIGSDAANDLWVSGNGEISKRQESVLNKIRETQLCRLRNLMETFPDISERTIRNDIQTLINRRLVRRVGGGGPNSYFESLEVSLPTETHLQKA</sequence>
<dbReference type="Pfam" id="PF08220">
    <property type="entry name" value="HTH_DeoR"/>
    <property type="match status" value="1"/>
</dbReference>
<keyword evidence="2" id="KW-0804">Transcription</keyword>
<dbReference type="SMART" id="SM00420">
    <property type="entry name" value="HTH_DEOR"/>
    <property type="match status" value="1"/>
</dbReference>
<evidence type="ECO:0000256" key="2">
    <source>
        <dbReference type="ARBA" id="ARBA00023163"/>
    </source>
</evidence>
<dbReference type="GO" id="GO:0003700">
    <property type="term" value="F:DNA-binding transcription factor activity"/>
    <property type="evidence" value="ECO:0007669"/>
    <property type="project" value="InterPro"/>
</dbReference>
<evidence type="ECO:0000313" key="5">
    <source>
        <dbReference type="Proteomes" id="UP000178744"/>
    </source>
</evidence>
<organism evidence="4 5">
    <name type="scientific">Candidatus Colwellbacteria bacterium RIFCSPLOWO2_01_FULL_48_10</name>
    <dbReference type="NCBI Taxonomy" id="1797690"/>
    <lineage>
        <taxon>Bacteria</taxon>
        <taxon>Candidatus Colwelliibacteriota</taxon>
    </lineage>
</organism>
<dbReference type="AlphaFoldDB" id="A0A1G1Z6Q3"/>
<dbReference type="STRING" id="1797690.A3B23_00205"/>
<reference evidence="4 5" key="1">
    <citation type="journal article" date="2016" name="Nat. Commun.">
        <title>Thousands of microbial genomes shed light on interconnected biogeochemical processes in an aquifer system.</title>
        <authorList>
            <person name="Anantharaman K."/>
            <person name="Brown C.T."/>
            <person name="Hug L.A."/>
            <person name="Sharon I."/>
            <person name="Castelle C.J."/>
            <person name="Probst A.J."/>
            <person name="Thomas B.C."/>
            <person name="Singh A."/>
            <person name="Wilkins M.J."/>
            <person name="Karaoz U."/>
            <person name="Brodie E.L."/>
            <person name="Williams K.H."/>
            <person name="Hubbard S.S."/>
            <person name="Banfield J.F."/>
        </authorList>
    </citation>
    <scope>NUCLEOTIDE SEQUENCE [LARGE SCALE GENOMIC DNA]</scope>
</reference>
<dbReference type="EMBL" id="MHIY01000003">
    <property type="protein sequence ID" value="OGY60312.1"/>
    <property type="molecule type" value="Genomic_DNA"/>
</dbReference>
<proteinExistence type="predicted"/>
<evidence type="ECO:0000313" key="4">
    <source>
        <dbReference type="EMBL" id="OGY60312.1"/>
    </source>
</evidence>
<keyword evidence="1" id="KW-0805">Transcription regulation</keyword>
<protein>
    <recommendedName>
        <fullName evidence="3">HTH deoR-type domain-containing protein</fullName>
    </recommendedName>
</protein>
<dbReference type="InterPro" id="IPR001034">
    <property type="entry name" value="DeoR_HTH"/>
</dbReference>
<comment type="caution">
    <text evidence="4">The sequence shown here is derived from an EMBL/GenBank/DDBJ whole genome shotgun (WGS) entry which is preliminary data.</text>
</comment>
<dbReference type="InterPro" id="IPR036390">
    <property type="entry name" value="WH_DNA-bd_sf"/>
</dbReference>
<feature type="domain" description="HTH deoR-type" evidence="3">
    <location>
        <begin position="184"/>
        <end position="237"/>
    </location>
</feature>
<evidence type="ECO:0000256" key="1">
    <source>
        <dbReference type="ARBA" id="ARBA00023015"/>
    </source>
</evidence>
<dbReference type="SUPFAM" id="SSF46785">
    <property type="entry name" value="Winged helix' DNA-binding domain"/>
    <property type="match status" value="1"/>
</dbReference>